<evidence type="ECO:0000259" key="3">
    <source>
        <dbReference type="PROSITE" id="PS51272"/>
    </source>
</evidence>
<proteinExistence type="predicted"/>
<feature type="domain" description="SLH" evidence="3">
    <location>
        <begin position="147"/>
        <end position="217"/>
    </location>
</feature>
<feature type="chain" id="PRO_5047337351" evidence="2">
    <location>
        <begin position="33"/>
        <end position="705"/>
    </location>
</feature>
<dbReference type="RefSeq" id="WP_317933891.1">
    <property type="nucleotide sequence ID" value="NZ_JAUBDH010000001.1"/>
</dbReference>
<dbReference type="InterPro" id="IPR002901">
    <property type="entry name" value="MGlyc_endo_b_GlcNAc-like_dom"/>
</dbReference>
<dbReference type="EMBL" id="JAUBDH010000001">
    <property type="protein sequence ID" value="MDW0108689.1"/>
    <property type="molecule type" value="Genomic_DNA"/>
</dbReference>
<dbReference type="PROSITE" id="PS51272">
    <property type="entry name" value="SLH"/>
    <property type="match status" value="2"/>
</dbReference>
<feature type="signal peptide" evidence="2">
    <location>
        <begin position="1"/>
        <end position="32"/>
    </location>
</feature>
<dbReference type="Gene3D" id="2.30.30.40">
    <property type="entry name" value="SH3 Domains"/>
    <property type="match status" value="1"/>
</dbReference>
<dbReference type="Gene3D" id="1.10.530.10">
    <property type="match status" value="1"/>
</dbReference>
<accession>A0ABU4FVG1</accession>
<dbReference type="PANTHER" id="PTHR43308">
    <property type="entry name" value="OUTER MEMBRANE PROTEIN ALPHA-RELATED"/>
    <property type="match status" value="1"/>
</dbReference>
<protein>
    <submittedName>
        <fullName evidence="4">S-layer homology domain-containing protein</fullName>
    </submittedName>
</protein>
<organism evidence="4 5">
    <name type="scientific">Sporosarcina aquimarina</name>
    <dbReference type="NCBI Taxonomy" id="114975"/>
    <lineage>
        <taxon>Bacteria</taxon>
        <taxon>Bacillati</taxon>
        <taxon>Bacillota</taxon>
        <taxon>Bacilli</taxon>
        <taxon>Bacillales</taxon>
        <taxon>Caryophanaceae</taxon>
        <taxon>Sporosarcina</taxon>
    </lineage>
</organism>
<evidence type="ECO:0000313" key="4">
    <source>
        <dbReference type="EMBL" id="MDW0108689.1"/>
    </source>
</evidence>
<dbReference type="PANTHER" id="PTHR43308:SF5">
    <property type="entry name" value="S-LAYER PROTEIN _ PEPTIDOGLYCAN ENDO-BETA-N-ACETYLGLUCOSAMINIDASE"/>
    <property type="match status" value="1"/>
</dbReference>
<dbReference type="Proteomes" id="UP001280629">
    <property type="component" value="Unassembled WGS sequence"/>
</dbReference>
<dbReference type="Pfam" id="PF01832">
    <property type="entry name" value="Glucosaminidase"/>
    <property type="match status" value="1"/>
</dbReference>
<dbReference type="InterPro" id="IPR051465">
    <property type="entry name" value="Cell_Envelope_Struct_Comp"/>
</dbReference>
<keyword evidence="5" id="KW-1185">Reference proteome</keyword>
<dbReference type="Pfam" id="PF00395">
    <property type="entry name" value="SLH"/>
    <property type="match status" value="3"/>
</dbReference>
<keyword evidence="2" id="KW-0732">Signal</keyword>
<dbReference type="InterPro" id="IPR001119">
    <property type="entry name" value="SLH_dom"/>
</dbReference>
<feature type="domain" description="SLH" evidence="3">
    <location>
        <begin position="27"/>
        <end position="90"/>
    </location>
</feature>
<evidence type="ECO:0000256" key="1">
    <source>
        <dbReference type="SAM" id="MobiDB-lite"/>
    </source>
</evidence>
<evidence type="ECO:0000256" key="2">
    <source>
        <dbReference type="SAM" id="SignalP"/>
    </source>
</evidence>
<reference evidence="4 5" key="1">
    <citation type="submission" date="2023-06" db="EMBL/GenBank/DDBJ databases">
        <title>Sporosarcina sp. nov., isolated from Korean traditional fermented seafood 'Jeotgal'.</title>
        <authorList>
            <person name="Yang A.-I."/>
            <person name="Shin N.-R."/>
        </authorList>
    </citation>
    <scope>NUCLEOTIDE SEQUENCE [LARGE SCALE GENOMIC DNA]</scope>
    <source>
        <strain evidence="4 5">KCTC3840</strain>
    </source>
</reference>
<evidence type="ECO:0000313" key="5">
    <source>
        <dbReference type="Proteomes" id="UP001280629"/>
    </source>
</evidence>
<sequence length="705" mass="78035">MKRFRSTAKLAAILSAALLLITLVVPATQASADELTGRTLEKELREMISKDILTGYTDGTYRPEENVSRAQFAAFVARALKLPEANGSFNDVPKNSKLAKDIYRVQSAGLMNGYSGGIFKPDAPITREQVSITMTNVLNYSEMVLQETRIDFTDLNEFQSSGSVRSAYYSIRYGIIKGIPNKDGSMRFEPKTNATREQAAAFISRFLKAVEAYEPPSLPEIPDTPEQPTPPEDPVKPDPPKPQPPAMDQDYYVATIENGQLKKQSKGYTKYLQAVDVFNSSSKYTAMYRGDELIRVSRGMAFGDKKSPAGAVENTIIYYDPEFKKQATYVQQGRELKYLGSNDKYVKVQVGATEGYAKHSEVDLIPIELVINRDHYTVSQWGTLTHVTYNYMTKKSASYYVQLAPDFLKNNGTYHSPDGVHFYETNGNFAGTFLPYFQFLSARSKTSYTGKELDALILNVLKEREQKYGGTYTDASKKSKLLGLGSNFKKLEDDYQVNALMILSLAVHEGDYGMSKTAQTCNNLFGLYKYDSLTKLCPDKGTFKNPGDSAVALVKDFLNPNYMDPTNALGRAQGAAFGNKTTGFNVNYASDPTWGAKAGAHMYNLDKAAGGKDYGLYKQFALTKLEIPTNVRTAPSTSAPVLYTYTARNNGVYKDTSNGLPLGYPLTVIRSVKGDDGNTWYEVFSDKATAKTGYISADVVTIINN</sequence>
<gene>
    <name evidence="4" type="ORF">QT716_01350</name>
</gene>
<name>A0ABU4FVG1_9BACL</name>
<feature type="region of interest" description="Disordered" evidence="1">
    <location>
        <begin position="215"/>
        <end position="248"/>
    </location>
</feature>
<comment type="caution">
    <text evidence="4">The sequence shown here is derived from an EMBL/GenBank/DDBJ whole genome shotgun (WGS) entry which is preliminary data.</text>
</comment>